<dbReference type="InterPro" id="IPR045564">
    <property type="entry name" value="DUF5910"/>
</dbReference>
<dbReference type="InParanoid" id="K1W6Y2"/>
<name>K1W6Y2_MARBU</name>
<reference evidence="1 2" key="1">
    <citation type="journal article" date="2012" name="BMC Genomics">
        <title>Sequencing the genome of Marssonina brunnea reveals fungus-poplar co-evolution.</title>
        <authorList>
            <person name="Zhu S."/>
            <person name="Cao Y.-Z."/>
            <person name="Jiang C."/>
            <person name="Tan B.-Y."/>
            <person name="Wang Z."/>
            <person name="Feng S."/>
            <person name="Zhang L."/>
            <person name="Su X.-H."/>
            <person name="Brejova B."/>
            <person name="Vinar T."/>
            <person name="Xu M."/>
            <person name="Wang M.-X."/>
            <person name="Zhang S.-G."/>
            <person name="Huang M.-R."/>
            <person name="Wu R."/>
            <person name="Zhou Y."/>
        </authorList>
    </citation>
    <scope>NUCLEOTIDE SEQUENCE [LARGE SCALE GENOMIC DNA]</scope>
    <source>
        <strain evidence="1 2">MB_m1</strain>
    </source>
</reference>
<dbReference type="EMBL" id="JH921454">
    <property type="protein sequence ID" value="EKD12790.1"/>
    <property type="molecule type" value="Genomic_DNA"/>
</dbReference>
<dbReference type="Proteomes" id="UP000006753">
    <property type="component" value="Unassembled WGS sequence"/>
</dbReference>
<dbReference type="KEGG" id="mbe:MBM_09019"/>
<dbReference type="OrthoDB" id="10405570at2759"/>
<proteinExistence type="predicted"/>
<dbReference type="AlphaFoldDB" id="K1W6Y2"/>
<gene>
    <name evidence="1" type="ORF">MBM_09019</name>
</gene>
<evidence type="ECO:0000313" key="1">
    <source>
        <dbReference type="EMBL" id="EKD12790.1"/>
    </source>
</evidence>
<evidence type="ECO:0000313" key="2">
    <source>
        <dbReference type="Proteomes" id="UP000006753"/>
    </source>
</evidence>
<dbReference type="HOGENOM" id="CLU_091777_0_1_1"/>
<accession>K1W6Y2</accession>
<keyword evidence="2" id="KW-1185">Reference proteome</keyword>
<protein>
    <submittedName>
        <fullName evidence="1">Uncharacterized protein</fullName>
    </submittedName>
</protein>
<sequence>MVTYLLAARALKSGDPIRLSIGAALRINENNKLFSDETSLGSGFNMINEPGVGAGGWYCVVEAKPKKIDKIDKIYIPESYDPWTPRGRVRRQLWDGSGEFVLDYIRSKPLISDPDKALRFSWFQYEGAEWRLQMVIPARTISEGNLGLWAKCFEAQRDLMAYSDKVIQWDTWTIEGELGQRPDADRRTSS</sequence>
<dbReference type="Pfam" id="PF19287">
    <property type="entry name" value="DUF5910"/>
    <property type="match status" value="1"/>
</dbReference>
<organism evidence="1 2">
    <name type="scientific">Marssonina brunnea f. sp. multigermtubi (strain MB_m1)</name>
    <name type="common">Marssonina leaf spot fungus</name>
    <dbReference type="NCBI Taxonomy" id="1072389"/>
    <lineage>
        <taxon>Eukaryota</taxon>
        <taxon>Fungi</taxon>
        <taxon>Dikarya</taxon>
        <taxon>Ascomycota</taxon>
        <taxon>Pezizomycotina</taxon>
        <taxon>Leotiomycetes</taxon>
        <taxon>Helotiales</taxon>
        <taxon>Drepanopezizaceae</taxon>
        <taxon>Drepanopeziza</taxon>
    </lineage>
</organism>